<reference evidence="5 6" key="2">
    <citation type="submission" date="2018-03" db="EMBL/GenBank/DDBJ databases">
        <title>The ancient ancestry and fast evolution of plastids.</title>
        <authorList>
            <person name="Moore K.R."/>
            <person name="Magnabosco C."/>
            <person name="Momper L."/>
            <person name="Gold D.A."/>
            <person name="Bosak T."/>
            <person name="Fournier G.P."/>
        </authorList>
    </citation>
    <scope>NUCLEOTIDE SEQUENCE [LARGE SCALE GENOMIC DNA]</scope>
    <source>
        <strain evidence="5 6">CCALA 015</strain>
    </source>
</reference>
<dbReference type="InterPro" id="IPR027417">
    <property type="entry name" value="P-loop_NTPase"/>
</dbReference>
<protein>
    <submittedName>
        <fullName evidence="5">Histidine kinase</fullName>
    </submittedName>
</protein>
<evidence type="ECO:0000313" key="6">
    <source>
        <dbReference type="Proteomes" id="UP000238218"/>
    </source>
</evidence>
<reference evidence="5 6" key="1">
    <citation type="submission" date="2018-02" db="EMBL/GenBank/DDBJ databases">
        <authorList>
            <person name="Moore K."/>
            <person name="Momper L."/>
        </authorList>
    </citation>
    <scope>NUCLEOTIDE SEQUENCE [LARGE SCALE GENOMIC DNA]</scope>
    <source>
        <strain evidence="5 6">CCALA 015</strain>
    </source>
</reference>
<dbReference type="Gene3D" id="3.40.50.300">
    <property type="entry name" value="P-loop containing nucleotide triphosphate hydrolases"/>
    <property type="match status" value="1"/>
</dbReference>
<evidence type="ECO:0000256" key="1">
    <source>
        <dbReference type="ARBA" id="ARBA00022679"/>
    </source>
</evidence>
<dbReference type="SUPFAM" id="SSF52402">
    <property type="entry name" value="Adenine nucleotide alpha hydrolases-like"/>
    <property type="match status" value="1"/>
</dbReference>
<comment type="caution">
    <text evidence="5">The sequence shown here is derived from an EMBL/GenBank/DDBJ whole genome shotgun (WGS) entry which is preliminary data.</text>
</comment>
<keyword evidence="2 5" id="KW-0418">Kinase</keyword>
<dbReference type="PANTHER" id="PTHR45569:SF1">
    <property type="entry name" value="SENSOR PROTEIN KDPD"/>
    <property type="match status" value="1"/>
</dbReference>
<evidence type="ECO:0000256" key="2">
    <source>
        <dbReference type="ARBA" id="ARBA00022777"/>
    </source>
</evidence>
<gene>
    <name evidence="5" type="ORF">C7B81_06085</name>
</gene>
<evidence type="ECO:0000256" key="3">
    <source>
        <dbReference type="ARBA" id="ARBA00023012"/>
    </source>
</evidence>
<dbReference type="PANTHER" id="PTHR45569">
    <property type="entry name" value="SENSOR PROTEIN KDPD"/>
    <property type="match status" value="1"/>
</dbReference>
<keyword evidence="1" id="KW-0808">Transferase</keyword>
<evidence type="ECO:0000259" key="4">
    <source>
        <dbReference type="Pfam" id="PF02702"/>
    </source>
</evidence>
<sequence>MIRSSRGRGRHKVFIGMAPGVGKTCRMLQEGRELLKEGTDVVIGLLETHGRQETIRQAEGIEQVPRKRLLYQGVTLEELDVAAVLERRPQLVLVDELAHTNIPGSERKKRWQDVEALLLSGLDVYSTLNIQHLESLNDLVAELTGVVVRERIPNRVLEQADEVVLVDVTPETLQERLKEGKVYAPEKVPQALANFFQRRHLVALRELSLREVADRVEEEEPTAAGLRERVMVCVSAYPSATRLLRRAARLASTMDAPLLALTIQDPGRFLSKEESLRLEACATLCQDVGGTFLRVDSSDVLGTIARVARERRITQIVLGQTLRSRWQVLLRRPISERLQQQLRGLSIDLHLISDTTAPGADTEP</sequence>
<dbReference type="InterPro" id="IPR014729">
    <property type="entry name" value="Rossmann-like_a/b/a_fold"/>
</dbReference>
<keyword evidence="6" id="KW-1185">Reference proteome</keyword>
<dbReference type="Pfam" id="PF02702">
    <property type="entry name" value="KdpD"/>
    <property type="match status" value="1"/>
</dbReference>
<proteinExistence type="predicted"/>
<dbReference type="Gene3D" id="3.40.50.620">
    <property type="entry name" value="HUPs"/>
    <property type="match status" value="1"/>
</dbReference>
<dbReference type="InterPro" id="IPR052023">
    <property type="entry name" value="Histidine_kinase_KdpD"/>
</dbReference>
<organism evidence="5 6">
    <name type="scientific">Aphanothece cf. minutissima CCALA 015</name>
    <dbReference type="NCBI Taxonomy" id="2107695"/>
    <lineage>
        <taxon>Bacteria</taxon>
        <taxon>Bacillati</taxon>
        <taxon>Cyanobacteriota</taxon>
        <taxon>Cyanophyceae</taxon>
        <taxon>Oscillatoriophycideae</taxon>
        <taxon>Chroococcales</taxon>
        <taxon>Aphanothecaceae</taxon>
        <taxon>Aphanothece</taxon>
    </lineage>
</organism>
<name>A0ABX5F956_9CHRO</name>
<accession>A0ABX5F956</accession>
<evidence type="ECO:0000313" key="5">
    <source>
        <dbReference type="EMBL" id="PSB38266.1"/>
    </source>
</evidence>
<feature type="domain" description="Signal transduction histidine kinase osmosensitive K+ channel sensor N-terminal" evidence="4">
    <location>
        <begin position="8"/>
        <end position="216"/>
    </location>
</feature>
<dbReference type="RefSeq" id="WP_106220380.1">
    <property type="nucleotide sequence ID" value="NZ_PVWP01000003.1"/>
</dbReference>
<dbReference type="GO" id="GO:0016301">
    <property type="term" value="F:kinase activity"/>
    <property type="evidence" value="ECO:0007669"/>
    <property type="project" value="UniProtKB-KW"/>
</dbReference>
<keyword evidence="3" id="KW-0902">Two-component regulatory system</keyword>
<dbReference type="EMBL" id="PVWP01000003">
    <property type="protein sequence ID" value="PSB38266.1"/>
    <property type="molecule type" value="Genomic_DNA"/>
</dbReference>
<dbReference type="InterPro" id="IPR003852">
    <property type="entry name" value="Sig_transdc_His_kinase_KdpD_N"/>
</dbReference>
<dbReference type="Proteomes" id="UP000238218">
    <property type="component" value="Unassembled WGS sequence"/>
</dbReference>